<sequence length="169" mass="19625">MEQPFGYMILTIRITYVDLRKPCTGKQTPRAWFQHLSCFLRSLDFQCTRVDTSLLFFQKEDITLYLLVYIEDIILTGNSPMFIQNFIIRLNKEFAIKDLGLTLNMIETFLLVLNFLASAQILTSRETPFEDPTRYLSLVSALQYLTISRPDLSLICCQSRKSISPSTHH</sequence>
<dbReference type="AlphaFoldDB" id="A0AA38TC97"/>
<accession>A0AA38TC97</accession>
<dbReference type="InterPro" id="IPR013103">
    <property type="entry name" value="RVT_2"/>
</dbReference>
<name>A0AA38TC97_9ASTR</name>
<proteinExistence type="predicted"/>
<organism evidence="2 3">
    <name type="scientific">Centaurea solstitialis</name>
    <name type="common">yellow star-thistle</name>
    <dbReference type="NCBI Taxonomy" id="347529"/>
    <lineage>
        <taxon>Eukaryota</taxon>
        <taxon>Viridiplantae</taxon>
        <taxon>Streptophyta</taxon>
        <taxon>Embryophyta</taxon>
        <taxon>Tracheophyta</taxon>
        <taxon>Spermatophyta</taxon>
        <taxon>Magnoliopsida</taxon>
        <taxon>eudicotyledons</taxon>
        <taxon>Gunneridae</taxon>
        <taxon>Pentapetalae</taxon>
        <taxon>asterids</taxon>
        <taxon>campanulids</taxon>
        <taxon>Asterales</taxon>
        <taxon>Asteraceae</taxon>
        <taxon>Carduoideae</taxon>
        <taxon>Cardueae</taxon>
        <taxon>Centaureinae</taxon>
        <taxon>Centaurea</taxon>
    </lineage>
</organism>
<comment type="caution">
    <text evidence="2">The sequence shown here is derived from an EMBL/GenBank/DDBJ whole genome shotgun (WGS) entry which is preliminary data.</text>
</comment>
<dbReference type="EMBL" id="JARYMX010000004">
    <property type="protein sequence ID" value="KAJ9552100.1"/>
    <property type="molecule type" value="Genomic_DNA"/>
</dbReference>
<evidence type="ECO:0000259" key="1">
    <source>
        <dbReference type="Pfam" id="PF07727"/>
    </source>
</evidence>
<feature type="domain" description="Reverse transcriptase Ty1/copia-type" evidence="1">
    <location>
        <begin position="2"/>
        <end position="102"/>
    </location>
</feature>
<dbReference type="Proteomes" id="UP001172457">
    <property type="component" value="Chromosome 4"/>
</dbReference>
<reference evidence="2" key="1">
    <citation type="submission" date="2023-03" db="EMBL/GenBank/DDBJ databases">
        <title>Chromosome-scale reference genome and RAD-based genetic map of yellow starthistle (Centaurea solstitialis) reveal putative structural variation and QTLs associated with invader traits.</title>
        <authorList>
            <person name="Reatini B."/>
            <person name="Cang F.A."/>
            <person name="Jiang Q."/>
            <person name="Mckibben M.T.W."/>
            <person name="Barker M.S."/>
            <person name="Rieseberg L.H."/>
            <person name="Dlugosch K.M."/>
        </authorList>
    </citation>
    <scope>NUCLEOTIDE SEQUENCE</scope>
    <source>
        <strain evidence="2">CAN-66</strain>
        <tissue evidence="2">Leaf</tissue>
    </source>
</reference>
<evidence type="ECO:0000313" key="3">
    <source>
        <dbReference type="Proteomes" id="UP001172457"/>
    </source>
</evidence>
<evidence type="ECO:0000313" key="2">
    <source>
        <dbReference type="EMBL" id="KAJ9552100.1"/>
    </source>
</evidence>
<gene>
    <name evidence="2" type="ORF">OSB04_016145</name>
</gene>
<dbReference type="Pfam" id="PF07727">
    <property type="entry name" value="RVT_2"/>
    <property type="match status" value="1"/>
</dbReference>
<keyword evidence="3" id="KW-1185">Reference proteome</keyword>
<protein>
    <recommendedName>
        <fullName evidence="1">Reverse transcriptase Ty1/copia-type domain-containing protein</fullName>
    </recommendedName>
</protein>